<dbReference type="EMBL" id="ACIJ02000016">
    <property type="protein sequence ID" value="EEX72465.1"/>
    <property type="molecule type" value="Genomic_DNA"/>
</dbReference>
<reference evidence="1" key="1">
    <citation type="submission" date="2009-09" db="EMBL/GenBank/DDBJ databases">
        <authorList>
            <person name="Weinstock G."/>
            <person name="Sodergren E."/>
            <person name="Clifton S."/>
            <person name="Fulton L."/>
            <person name="Fulton B."/>
            <person name="Courtney L."/>
            <person name="Fronick C."/>
            <person name="Harrison M."/>
            <person name="Strong C."/>
            <person name="Farmer C."/>
            <person name="Delahaunty K."/>
            <person name="Markovic C."/>
            <person name="Hall O."/>
            <person name="Minx P."/>
            <person name="Tomlinson C."/>
            <person name="Mitreva M."/>
            <person name="Nelson J."/>
            <person name="Hou S."/>
            <person name="Wollam A."/>
            <person name="Pepin K.H."/>
            <person name="Johnson M."/>
            <person name="Bhonagiri V."/>
            <person name="Nash W.E."/>
            <person name="Warren W."/>
            <person name="Chinwalla A."/>
            <person name="Mardis E.R."/>
            <person name="Wilson R.K."/>
        </authorList>
    </citation>
    <scope>NUCLEOTIDE SEQUENCE [LARGE SCALE GENOMIC DNA]</scope>
    <source>
        <strain evidence="1">ATCC 51259</strain>
    </source>
</reference>
<evidence type="ECO:0000313" key="2">
    <source>
        <dbReference type="Proteomes" id="UP000003460"/>
    </source>
</evidence>
<organism evidence="1 2">
    <name type="scientific">Alloprevotella tannerae ATCC 51259</name>
    <dbReference type="NCBI Taxonomy" id="626522"/>
    <lineage>
        <taxon>Bacteria</taxon>
        <taxon>Pseudomonadati</taxon>
        <taxon>Bacteroidota</taxon>
        <taxon>Bacteroidia</taxon>
        <taxon>Bacteroidales</taxon>
        <taxon>Prevotellaceae</taxon>
        <taxon>Alloprevotella</taxon>
    </lineage>
</organism>
<evidence type="ECO:0000313" key="1">
    <source>
        <dbReference type="EMBL" id="EEX72465.1"/>
    </source>
</evidence>
<dbReference type="Proteomes" id="UP000003460">
    <property type="component" value="Unassembled WGS sequence"/>
</dbReference>
<comment type="caution">
    <text evidence="1">The sequence shown here is derived from an EMBL/GenBank/DDBJ whole genome shotgun (WGS) entry which is preliminary data.</text>
</comment>
<sequence length="40" mass="4908">MQFSIIYKVLVVTFKAYRKYFFMKKSVLQFSSHITISLKW</sequence>
<keyword evidence="2" id="KW-1185">Reference proteome</keyword>
<dbReference type="STRING" id="626522.GCWU000325_00928"/>
<gene>
    <name evidence="1" type="ORF">GCWU000325_00928</name>
</gene>
<name>C9LFE6_9BACT</name>
<accession>C9LFE6</accession>
<dbReference type="HOGENOM" id="CLU_3294554_0_0_10"/>
<dbReference type="AlphaFoldDB" id="C9LFE6"/>
<protein>
    <submittedName>
        <fullName evidence="1">Uncharacterized protein</fullName>
    </submittedName>
</protein>
<proteinExistence type="predicted"/>